<dbReference type="Pfam" id="PF00589">
    <property type="entry name" value="Phage_integrase"/>
    <property type="match status" value="1"/>
</dbReference>
<evidence type="ECO:0000313" key="6">
    <source>
        <dbReference type="Proteomes" id="UP000186268"/>
    </source>
</evidence>
<organism evidence="5 6">
    <name type="scientific">Xenorhabdus eapokensis</name>
    <dbReference type="NCBI Taxonomy" id="1873482"/>
    <lineage>
        <taxon>Bacteria</taxon>
        <taxon>Pseudomonadati</taxon>
        <taxon>Pseudomonadota</taxon>
        <taxon>Gammaproteobacteria</taxon>
        <taxon>Enterobacterales</taxon>
        <taxon>Morganellaceae</taxon>
        <taxon>Xenorhabdus</taxon>
    </lineage>
</organism>
<dbReference type="EMBL" id="MKGQ01000021">
    <property type="protein sequence ID" value="OKP01727.1"/>
    <property type="molecule type" value="Genomic_DNA"/>
</dbReference>
<dbReference type="STRING" id="1873482.Xedl_02714"/>
<dbReference type="PANTHER" id="PTHR30629:SF2">
    <property type="entry name" value="PROPHAGE INTEGRASE INTS-RELATED"/>
    <property type="match status" value="1"/>
</dbReference>
<evidence type="ECO:0000256" key="2">
    <source>
        <dbReference type="ARBA" id="ARBA00022908"/>
    </source>
</evidence>
<dbReference type="SUPFAM" id="SSF56349">
    <property type="entry name" value="DNA breaking-rejoining enzymes"/>
    <property type="match status" value="1"/>
</dbReference>
<evidence type="ECO:0000256" key="3">
    <source>
        <dbReference type="ARBA" id="ARBA00023172"/>
    </source>
</evidence>
<dbReference type="InterPro" id="IPR038488">
    <property type="entry name" value="Integrase_DNA-bd_sf"/>
</dbReference>
<dbReference type="GO" id="GO:0015074">
    <property type="term" value="P:DNA integration"/>
    <property type="evidence" value="ECO:0007669"/>
    <property type="project" value="UniProtKB-KW"/>
</dbReference>
<accession>A0A1Q5TND2</accession>
<protein>
    <submittedName>
        <fullName evidence="5">Integrase</fullName>
    </submittedName>
</protein>
<gene>
    <name evidence="5" type="ORF">Xedl_02714</name>
</gene>
<dbReference type="AlphaFoldDB" id="A0A1Q5TND2"/>
<dbReference type="InterPro" id="IPR002104">
    <property type="entry name" value="Integrase_catalytic"/>
</dbReference>
<evidence type="ECO:0000313" key="5">
    <source>
        <dbReference type="EMBL" id="OKP01727.1"/>
    </source>
</evidence>
<feature type="domain" description="Tyr recombinase" evidence="4">
    <location>
        <begin position="229"/>
        <end position="424"/>
    </location>
</feature>
<dbReference type="InterPro" id="IPR013762">
    <property type="entry name" value="Integrase-like_cat_sf"/>
</dbReference>
<dbReference type="InterPro" id="IPR011010">
    <property type="entry name" value="DNA_brk_join_enz"/>
</dbReference>
<dbReference type="InterPro" id="IPR025166">
    <property type="entry name" value="Integrase_DNA_bind_dom"/>
</dbReference>
<dbReference type="Proteomes" id="UP000186268">
    <property type="component" value="Unassembled WGS sequence"/>
</dbReference>
<keyword evidence="3" id="KW-0233">DNA recombination</keyword>
<dbReference type="GO" id="GO:0003677">
    <property type="term" value="F:DNA binding"/>
    <property type="evidence" value="ECO:0007669"/>
    <property type="project" value="InterPro"/>
</dbReference>
<dbReference type="Pfam" id="PF13356">
    <property type="entry name" value="Arm-DNA-bind_3"/>
    <property type="match status" value="1"/>
</dbReference>
<dbReference type="OrthoDB" id="9795573at2"/>
<sequence>MTAFKFTKTAIEALPIPESGKQSEYRDSVINGLRLRIGASGSKSFCVVRKRDGKFYRSTLGRFPDLSVELARTQALEVLREVAVTGKNPNNLRKEEAFAKTTLQSAFEAYLANRDTKIKEATKKQYRAALLNYSGDWLSIPIANITRVMVEKRHKDITKGGIWFGDKVSLLHPKVAKGSKSGADLWARYFRAVYRFAQDHFRDSEGKTILPDPPTTVLSTKRQWNGITRRTNRIRNHDLGRWLSALESVRQISIENLDMMAVSVCDALNVALFTGLRRSEIFGLQWDRVDLEGQYFWIDETKNGDPLELPITDTLLTIFQRQMELRKDSNLFVFPSPKGGEIKEPRRVISQVIQATVPAHSSGNLQPIEFQCHDVRRTFGSIAELVGVGSYILKRLMNHKTLRSADVTQGYLHFNADELREPARKIEKAILEHAGIIKSVAALDQRIISMLAGMRDEDKQKILFHLSEQET</sequence>
<comment type="caution">
    <text evidence="5">The sequence shown here is derived from an EMBL/GenBank/DDBJ whole genome shotgun (WGS) entry which is preliminary data.</text>
</comment>
<dbReference type="CDD" id="cd00796">
    <property type="entry name" value="INT_Rci_Hp1_C"/>
    <property type="match status" value="1"/>
</dbReference>
<evidence type="ECO:0000256" key="1">
    <source>
        <dbReference type="ARBA" id="ARBA00008857"/>
    </source>
</evidence>
<keyword evidence="6" id="KW-1185">Reference proteome</keyword>
<comment type="similarity">
    <text evidence="1">Belongs to the 'phage' integrase family.</text>
</comment>
<dbReference type="InterPro" id="IPR050808">
    <property type="entry name" value="Phage_Integrase"/>
</dbReference>
<dbReference type="Gene3D" id="3.30.160.390">
    <property type="entry name" value="Integrase, DNA-binding domain"/>
    <property type="match status" value="1"/>
</dbReference>
<dbReference type="PROSITE" id="PS51898">
    <property type="entry name" value="TYR_RECOMBINASE"/>
    <property type="match status" value="1"/>
</dbReference>
<dbReference type="PANTHER" id="PTHR30629">
    <property type="entry name" value="PROPHAGE INTEGRASE"/>
    <property type="match status" value="1"/>
</dbReference>
<dbReference type="Gene3D" id="1.10.443.10">
    <property type="entry name" value="Intergrase catalytic core"/>
    <property type="match status" value="1"/>
</dbReference>
<dbReference type="RefSeq" id="WP_074024354.1">
    <property type="nucleotide sequence ID" value="NZ_CAWNAG010000124.1"/>
</dbReference>
<dbReference type="GO" id="GO:0006310">
    <property type="term" value="P:DNA recombination"/>
    <property type="evidence" value="ECO:0007669"/>
    <property type="project" value="UniProtKB-KW"/>
</dbReference>
<proteinExistence type="inferred from homology"/>
<evidence type="ECO:0000259" key="4">
    <source>
        <dbReference type="PROSITE" id="PS51898"/>
    </source>
</evidence>
<keyword evidence="2" id="KW-0229">DNA integration</keyword>
<reference evidence="5 6" key="1">
    <citation type="submission" date="2016-09" db="EMBL/GenBank/DDBJ databases">
        <title>Xenorhabdus thuongxuanensis sp. nov. and Xenorhabdus eapokensis sp. nov., isolated from Steinernema species.</title>
        <authorList>
            <person name="Kaempfer P."/>
            <person name="Tobias N.J."/>
            <person name="Phan Ke L."/>
            <person name="Bode H.B."/>
            <person name="Glaeser S.P."/>
        </authorList>
    </citation>
    <scope>NUCLEOTIDE SEQUENCE [LARGE SCALE GENOMIC DNA]</scope>
    <source>
        <strain evidence="5 6">DL20</strain>
    </source>
</reference>
<name>A0A1Q5TND2_9GAMM</name>